<dbReference type="NCBIfam" id="TIGR00745">
    <property type="entry name" value="apbA_panE"/>
    <property type="match status" value="1"/>
</dbReference>
<reference evidence="12 13" key="1">
    <citation type="submission" date="2021-06" db="EMBL/GenBank/DDBJ databases">
        <authorList>
            <person name="Sun Q."/>
            <person name="Li D."/>
        </authorList>
    </citation>
    <scope>NUCLEOTIDE SEQUENCE [LARGE SCALE GENOMIC DNA]</scope>
    <source>
        <strain evidence="12 13">MSJ-6</strain>
    </source>
</reference>
<comment type="catalytic activity">
    <reaction evidence="8 9">
        <text>(R)-pantoate + NADP(+) = 2-dehydropantoate + NADPH + H(+)</text>
        <dbReference type="Rhea" id="RHEA:16233"/>
        <dbReference type="ChEBI" id="CHEBI:11561"/>
        <dbReference type="ChEBI" id="CHEBI:15378"/>
        <dbReference type="ChEBI" id="CHEBI:15980"/>
        <dbReference type="ChEBI" id="CHEBI:57783"/>
        <dbReference type="ChEBI" id="CHEBI:58349"/>
        <dbReference type="EC" id="1.1.1.169"/>
    </reaction>
</comment>
<evidence type="ECO:0000256" key="6">
    <source>
        <dbReference type="ARBA" id="ARBA00022857"/>
    </source>
</evidence>
<comment type="similarity">
    <text evidence="3 9">Belongs to the ketopantoate reductase family.</text>
</comment>
<dbReference type="PANTHER" id="PTHR43765:SF2">
    <property type="entry name" value="2-DEHYDROPANTOATE 2-REDUCTASE"/>
    <property type="match status" value="1"/>
</dbReference>
<comment type="pathway">
    <text evidence="2 9">Cofactor biosynthesis; (R)-pantothenate biosynthesis; (R)-pantoate from 3-methyl-2-oxobutanoate: step 2/2.</text>
</comment>
<keyword evidence="5 9" id="KW-0566">Pantothenate biosynthesis</keyword>
<evidence type="ECO:0000256" key="2">
    <source>
        <dbReference type="ARBA" id="ARBA00004994"/>
    </source>
</evidence>
<feature type="domain" description="Ketopantoate reductase C-terminal" evidence="11">
    <location>
        <begin position="202"/>
        <end position="323"/>
    </location>
</feature>
<dbReference type="PANTHER" id="PTHR43765">
    <property type="entry name" value="2-DEHYDROPANTOATE 2-REDUCTASE-RELATED"/>
    <property type="match status" value="1"/>
</dbReference>
<evidence type="ECO:0000256" key="8">
    <source>
        <dbReference type="ARBA" id="ARBA00048793"/>
    </source>
</evidence>
<dbReference type="EC" id="1.1.1.169" evidence="9"/>
<organism evidence="12 13">
    <name type="scientific">Paenibacillus brevis</name>
    <dbReference type="NCBI Taxonomy" id="2841508"/>
    <lineage>
        <taxon>Bacteria</taxon>
        <taxon>Bacillati</taxon>
        <taxon>Bacillota</taxon>
        <taxon>Bacilli</taxon>
        <taxon>Bacillales</taxon>
        <taxon>Paenibacillaceae</taxon>
        <taxon>Paenibacillus</taxon>
    </lineage>
</organism>
<evidence type="ECO:0000256" key="7">
    <source>
        <dbReference type="ARBA" id="ARBA00023002"/>
    </source>
</evidence>
<dbReference type="RefSeq" id="WP_216481049.1">
    <property type="nucleotide sequence ID" value="NZ_JAHLQJ010000028.1"/>
</dbReference>
<dbReference type="InterPro" id="IPR003710">
    <property type="entry name" value="ApbA"/>
</dbReference>
<keyword evidence="7 9" id="KW-0560">Oxidoreductase</keyword>
<evidence type="ECO:0000256" key="4">
    <source>
        <dbReference type="ARBA" id="ARBA00019465"/>
    </source>
</evidence>
<evidence type="ECO:0000256" key="5">
    <source>
        <dbReference type="ARBA" id="ARBA00022655"/>
    </source>
</evidence>
<dbReference type="Proteomes" id="UP000743001">
    <property type="component" value="Unassembled WGS sequence"/>
</dbReference>
<dbReference type="InterPro" id="IPR013332">
    <property type="entry name" value="KPR_N"/>
</dbReference>
<sequence length="326" mass="35617">MNIHIVGAGAIGLLYGGYLAKAGEKITFWTRKEAQRRVLLEQGIFIEEADGSTVKIEEGQWTARVLKQDGCDDNDAEEGMRQEVPEWILIAVKQSHFEENMISALSHIAGPDTRIACLQNGIGHIDKISRRLGGRPVYTIITTEGSTRLADNGVRRAGLGESRLGMSKAQAGSGLDALHDRSTETLLNALRKAGFPTLLSNDIDKDIYRKLLINSVINPLTAILRVPNGDLLVGKERMTMVRLLCAEAERAYRACGISLDDDAFEMVAGVCRSTSSNTSSMLGDVLHHRATEVDAINGQLVGMAESVGMDLPMHRTLWLLVKSMHP</sequence>
<name>A0ABS6FW81_9BACL</name>
<evidence type="ECO:0000259" key="10">
    <source>
        <dbReference type="Pfam" id="PF02558"/>
    </source>
</evidence>
<evidence type="ECO:0000256" key="3">
    <source>
        <dbReference type="ARBA" id="ARBA00007870"/>
    </source>
</evidence>
<comment type="function">
    <text evidence="1 9">Catalyzes the NADPH-dependent reduction of ketopantoate into pantoic acid.</text>
</comment>
<dbReference type="Pfam" id="PF08546">
    <property type="entry name" value="ApbA_C"/>
    <property type="match status" value="1"/>
</dbReference>
<dbReference type="InterPro" id="IPR050838">
    <property type="entry name" value="Ketopantoate_reductase"/>
</dbReference>
<keyword evidence="6 9" id="KW-0521">NADP</keyword>
<comment type="caution">
    <text evidence="12">The sequence shown here is derived from an EMBL/GenBank/DDBJ whole genome shotgun (WGS) entry which is preliminary data.</text>
</comment>
<dbReference type="InterPro" id="IPR013752">
    <property type="entry name" value="KPA_reductase"/>
</dbReference>
<evidence type="ECO:0000256" key="9">
    <source>
        <dbReference type="RuleBase" id="RU362068"/>
    </source>
</evidence>
<gene>
    <name evidence="12" type="ORF">KQJ23_21865</name>
</gene>
<feature type="domain" description="Ketopantoate reductase N-terminal" evidence="10">
    <location>
        <begin position="3"/>
        <end position="166"/>
    </location>
</feature>
<evidence type="ECO:0000313" key="13">
    <source>
        <dbReference type="Proteomes" id="UP000743001"/>
    </source>
</evidence>
<accession>A0ABS6FW81</accession>
<dbReference type="EMBL" id="JAHLQJ010000028">
    <property type="protein sequence ID" value="MBU5674495.1"/>
    <property type="molecule type" value="Genomic_DNA"/>
</dbReference>
<evidence type="ECO:0000313" key="12">
    <source>
        <dbReference type="EMBL" id="MBU5674495.1"/>
    </source>
</evidence>
<protein>
    <recommendedName>
        <fullName evidence="4 9">2-dehydropantoate 2-reductase</fullName>
        <ecNumber evidence="9">1.1.1.169</ecNumber>
    </recommendedName>
    <alternativeName>
        <fullName evidence="9">Ketopantoate reductase</fullName>
    </alternativeName>
</protein>
<proteinExistence type="inferred from homology"/>
<evidence type="ECO:0000256" key="1">
    <source>
        <dbReference type="ARBA" id="ARBA00002919"/>
    </source>
</evidence>
<evidence type="ECO:0000259" key="11">
    <source>
        <dbReference type="Pfam" id="PF08546"/>
    </source>
</evidence>
<dbReference type="Pfam" id="PF02558">
    <property type="entry name" value="ApbA"/>
    <property type="match status" value="1"/>
</dbReference>
<keyword evidence="13" id="KW-1185">Reference proteome</keyword>